<dbReference type="InterPro" id="IPR036400">
    <property type="entry name" value="Cyt_B5-like_heme/steroid_sf"/>
</dbReference>
<evidence type="ECO:0000256" key="5">
    <source>
        <dbReference type="ARBA" id="ARBA00073492"/>
    </source>
</evidence>
<dbReference type="AlphaFoldDB" id="A0A2H1W3N5"/>
<feature type="transmembrane region" description="Helical" evidence="7">
    <location>
        <begin position="377"/>
        <end position="396"/>
    </location>
</feature>
<evidence type="ECO:0000256" key="6">
    <source>
        <dbReference type="SAM" id="MobiDB-lite"/>
    </source>
</evidence>
<dbReference type="SMART" id="SM01117">
    <property type="entry name" value="Cyt-b5"/>
    <property type="match status" value="1"/>
</dbReference>
<dbReference type="Pfam" id="PF00173">
    <property type="entry name" value="Cyt-b5"/>
    <property type="match status" value="1"/>
</dbReference>
<sequence length="510" mass="58170">MTSPALGEARGSDRLLLTKNHPVPSPALSRSPSNLLRCPGKNHPMTSLALGEVIGSVKLLLTKNHPDPTPLQAGTLIHNGSQYRKTAKAQPKSAQHWLKAKRMQDGAEDLWRIHDSLYDLTDFVASHPGGSHWIAVTKGTDITEAFETHHLKGIAESLLPNYYIRKATKPRNQPFTFKEDGFYKTLKLKVMDQIQSIPKDARKKSDFITDSLLLALIVLAPLSCWGWTQSFIIGASLTLMTSYVLSSVVTCAHNYFHRGDNWRMYIFNLAGSSFSDWRVSHSMSHHLHTNTAQDLEISMVEPFLQFIPYKDKPIWAQMAAFYYPVVYATSLLSIMGHELILSATNHEGKTLTWKNLIPFLIPTWMYIMGGLPLHWTILLWLVTLVPASFFFVFYGLTAGHHNHRNFFEGDVPRDENIDWGIHQLDAICERSDYAGNHFKSITRFGDHALHHLFPTLDHAELKYLYPVLLEHCEKFDFQFKTNTFYETVINASKQLIRKRPNNFRDVKATK</sequence>
<dbReference type="Gene3D" id="3.10.120.10">
    <property type="entry name" value="Cytochrome b5-like heme/steroid binding domain"/>
    <property type="match status" value="1"/>
</dbReference>
<keyword evidence="7" id="KW-0812">Transmembrane</keyword>
<evidence type="ECO:0000256" key="1">
    <source>
        <dbReference type="ARBA" id="ARBA00022617"/>
    </source>
</evidence>
<comment type="function">
    <text evidence="4">May play a role in muscle cell metabolism.</text>
</comment>
<feature type="transmembrane region" description="Helical" evidence="7">
    <location>
        <begin position="321"/>
        <end position="341"/>
    </location>
</feature>
<name>A0A2H1W3N5_SPOFR</name>
<evidence type="ECO:0000259" key="8">
    <source>
        <dbReference type="PROSITE" id="PS50255"/>
    </source>
</evidence>
<dbReference type="PANTHER" id="PTHR16740:SF1">
    <property type="entry name" value="CYTOCHROME B5-RELATED PROTEIN-RELATED"/>
    <property type="match status" value="1"/>
</dbReference>
<dbReference type="EMBL" id="ODYU01006124">
    <property type="protein sequence ID" value="SOQ47700.1"/>
    <property type="molecule type" value="Genomic_DNA"/>
</dbReference>
<keyword evidence="1" id="KW-0349">Heme</keyword>
<dbReference type="GO" id="GO:0006629">
    <property type="term" value="P:lipid metabolic process"/>
    <property type="evidence" value="ECO:0007669"/>
    <property type="project" value="InterPro"/>
</dbReference>
<evidence type="ECO:0000256" key="3">
    <source>
        <dbReference type="ARBA" id="ARBA00023004"/>
    </source>
</evidence>
<dbReference type="FunFam" id="3.10.120.10:FF:000020">
    <property type="entry name" value="Cytochrome b5-related protein"/>
    <property type="match status" value="1"/>
</dbReference>
<evidence type="ECO:0000256" key="2">
    <source>
        <dbReference type="ARBA" id="ARBA00022723"/>
    </source>
</evidence>
<feature type="transmembrane region" description="Helical" evidence="7">
    <location>
        <begin position="212"/>
        <end position="237"/>
    </location>
</feature>
<proteinExistence type="predicted"/>
<keyword evidence="7" id="KW-1133">Transmembrane helix</keyword>
<dbReference type="GO" id="GO:0020037">
    <property type="term" value="F:heme binding"/>
    <property type="evidence" value="ECO:0007669"/>
    <property type="project" value="InterPro"/>
</dbReference>
<keyword evidence="3" id="KW-0408">Iron</keyword>
<accession>A0A2H1W3N5</accession>
<evidence type="ECO:0000313" key="9">
    <source>
        <dbReference type="EMBL" id="SOQ47700.1"/>
    </source>
</evidence>
<dbReference type="PANTHER" id="PTHR16740">
    <property type="entry name" value="CYTOCHROME B5-RELATED PROTEIN-RELATED"/>
    <property type="match status" value="1"/>
</dbReference>
<evidence type="ECO:0000256" key="4">
    <source>
        <dbReference type="ARBA" id="ARBA00055674"/>
    </source>
</evidence>
<gene>
    <name evidence="9" type="ORF">SFRICE_025698</name>
</gene>
<dbReference type="InterPro" id="IPR001199">
    <property type="entry name" value="Cyt_B5-like_heme/steroid-bd"/>
</dbReference>
<dbReference type="SUPFAM" id="SSF55856">
    <property type="entry name" value="Cytochrome b5-like heme/steroid binding domain"/>
    <property type="match status" value="1"/>
</dbReference>
<feature type="region of interest" description="Disordered" evidence="6">
    <location>
        <begin position="1"/>
        <end position="31"/>
    </location>
</feature>
<feature type="domain" description="Cytochrome b5 heme-binding" evidence="8">
    <location>
        <begin position="104"/>
        <end position="168"/>
    </location>
</feature>
<keyword evidence="7" id="KW-0472">Membrane</keyword>
<dbReference type="Pfam" id="PF00487">
    <property type="entry name" value="FA_desaturase"/>
    <property type="match status" value="1"/>
</dbReference>
<evidence type="ECO:0000256" key="7">
    <source>
        <dbReference type="SAM" id="Phobius"/>
    </source>
</evidence>
<dbReference type="PROSITE" id="PS50255">
    <property type="entry name" value="CYTOCHROME_B5_2"/>
    <property type="match status" value="1"/>
</dbReference>
<reference evidence="9" key="1">
    <citation type="submission" date="2016-07" db="EMBL/GenBank/DDBJ databases">
        <authorList>
            <person name="Bretaudeau A."/>
        </authorList>
    </citation>
    <scope>NUCLEOTIDE SEQUENCE</scope>
    <source>
        <strain evidence="9">Rice</strain>
        <tissue evidence="9">Whole body</tissue>
    </source>
</reference>
<dbReference type="InterPro" id="IPR018506">
    <property type="entry name" value="Cyt_B5_heme-BS"/>
</dbReference>
<dbReference type="InterPro" id="IPR005804">
    <property type="entry name" value="FA_desaturase_dom"/>
</dbReference>
<keyword evidence="2" id="KW-0479">Metal-binding</keyword>
<dbReference type="GO" id="GO:0046872">
    <property type="term" value="F:metal ion binding"/>
    <property type="evidence" value="ECO:0007669"/>
    <property type="project" value="UniProtKB-KW"/>
</dbReference>
<organism evidence="9">
    <name type="scientific">Spodoptera frugiperda</name>
    <name type="common">Fall armyworm</name>
    <dbReference type="NCBI Taxonomy" id="7108"/>
    <lineage>
        <taxon>Eukaryota</taxon>
        <taxon>Metazoa</taxon>
        <taxon>Ecdysozoa</taxon>
        <taxon>Arthropoda</taxon>
        <taxon>Hexapoda</taxon>
        <taxon>Insecta</taxon>
        <taxon>Pterygota</taxon>
        <taxon>Neoptera</taxon>
        <taxon>Endopterygota</taxon>
        <taxon>Lepidoptera</taxon>
        <taxon>Glossata</taxon>
        <taxon>Ditrysia</taxon>
        <taxon>Noctuoidea</taxon>
        <taxon>Noctuidae</taxon>
        <taxon>Amphipyrinae</taxon>
        <taxon>Spodoptera</taxon>
    </lineage>
</organism>
<dbReference type="PROSITE" id="PS00191">
    <property type="entry name" value="CYTOCHROME_B5_1"/>
    <property type="match status" value="1"/>
</dbReference>
<dbReference type="InterPro" id="IPR053100">
    <property type="entry name" value="Cytochrome_b5-related"/>
</dbReference>
<protein>
    <recommendedName>
        <fullName evidence="5">Cytochrome b5-related protein</fullName>
    </recommendedName>
</protein>